<dbReference type="EMBL" id="LR797326">
    <property type="protein sequence ID" value="CAB4202265.1"/>
    <property type="molecule type" value="Genomic_DNA"/>
</dbReference>
<organism evidence="2">
    <name type="scientific">uncultured Caudovirales phage</name>
    <dbReference type="NCBI Taxonomy" id="2100421"/>
    <lineage>
        <taxon>Viruses</taxon>
        <taxon>Duplodnaviria</taxon>
        <taxon>Heunggongvirae</taxon>
        <taxon>Uroviricota</taxon>
        <taxon>Caudoviricetes</taxon>
        <taxon>Peduoviridae</taxon>
        <taxon>Maltschvirus</taxon>
        <taxon>Maltschvirus maltsch</taxon>
    </lineage>
</organism>
<accession>A0A6J5S4H1</accession>
<sequence length="56" mass="6108">MAKMPAMKMPMGPKMPKPRANMDGMPAVRKPVPTAGGKDIISITTRMRETPAKRAK</sequence>
<evidence type="ECO:0000256" key="1">
    <source>
        <dbReference type="SAM" id="MobiDB-lite"/>
    </source>
</evidence>
<evidence type="ECO:0000313" key="2">
    <source>
        <dbReference type="EMBL" id="CAB4202265.1"/>
    </source>
</evidence>
<feature type="compositionally biased region" description="Low complexity" evidence="1">
    <location>
        <begin position="1"/>
        <end position="14"/>
    </location>
</feature>
<name>A0A6J5S4H1_9CAUD</name>
<feature type="compositionally biased region" description="Basic and acidic residues" evidence="1">
    <location>
        <begin position="46"/>
        <end position="56"/>
    </location>
</feature>
<proteinExistence type="predicted"/>
<feature type="region of interest" description="Disordered" evidence="1">
    <location>
        <begin position="1"/>
        <end position="56"/>
    </location>
</feature>
<gene>
    <name evidence="2" type="ORF">UFOVP1366_14</name>
</gene>
<protein>
    <submittedName>
        <fullName evidence="2">Uncharacterized protein</fullName>
    </submittedName>
</protein>
<reference evidence="2" key="1">
    <citation type="submission" date="2020-05" db="EMBL/GenBank/DDBJ databases">
        <authorList>
            <person name="Chiriac C."/>
            <person name="Salcher M."/>
            <person name="Ghai R."/>
            <person name="Kavagutti S V."/>
        </authorList>
    </citation>
    <scope>NUCLEOTIDE SEQUENCE</scope>
</reference>